<dbReference type="PANTHER" id="PTHR31672">
    <property type="entry name" value="BNACNNG10540D PROTEIN"/>
    <property type="match status" value="1"/>
</dbReference>
<keyword evidence="4" id="KW-1185">Reference proteome</keyword>
<dbReference type="AlphaFoldDB" id="A0A176VKA6"/>
<feature type="region of interest" description="Disordered" evidence="1">
    <location>
        <begin position="1"/>
        <end position="34"/>
    </location>
</feature>
<proteinExistence type="predicted"/>
<dbReference type="SUPFAM" id="SSF81383">
    <property type="entry name" value="F-box domain"/>
    <property type="match status" value="1"/>
</dbReference>
<evidence type="ECO:0000256" key="1">
    <source>
        <dbReference type="SAM" id="MobiDB-lite"/>
    </source>
</evidence>
<evidence type="ECO:0000313" key="3">
    <source>
        <dbReference type="EMBL" id="OAE21389.1"/>
    </source>
</evidence>
<reference evidence="3" key="1">
    <citation type="submission" date="2016-03" db="EMBL/GenBank/DDBJ databases">
        <title>Mechanisms controlling the formation of the plant cell surface in tip-growing cells are functionally conserved among land plants.</title>
        <authorList>
            <person name="Honkanen S."/>
            <person name="Jones V.A."/>
            <person name="Morieri G."/>
            <person name="Champion C."/>
            <person name="Hetherington A.J."/>
            <person name="Kelly S."/>
            <person name="Saint-Marcoux D."/>
            <person name="Proust H."/>
            <person name="Prescott H."/>
            <person name="Dolan L."/>
        </authorList>
    </citation>
    <scope>NUCLEOTIDE SEQUENCE [LARGE SCALE GENOMIC DNA]</scope>
    <source>
        <tissue evidence="3">Whole gametophyte</tissue>
    </source>
</reference>
<dbReference type="CDD" id="cd09917">
    <property type="entry name" value="F-box_SF"/>
    <property type="match status" value="1"/>
</dbReference>
<comment type="caution">
    <text evidence="3">The sequence shown here is derived from an EMBL/GenBank/DDBJ whole genome shotgun (WGS) entry which is preliminary data.</text>
</comment>
<dbReference type="InterPro" id="IPR036047">
    <property type="entry name" value="F-box-like_dom_sf"/>
</dbReference>
<dbReference type="Pfam" id="PF00646">
    <property type="entry name" value="F-box"/>
    <property type="match status" value="1"/>
</dbReference>
<gene>
    <name evidence="3" type="ORF">AXG93_3658s1110</name>
</gene>
<protein>
    <recommendedName>
        <fullName evidence="2">F-box domain-containing protein</fullName>
    </recommendedName>
</protein>
<organism evidence="3 4">
    <name type="scientific">Marchantia polymorpha subsp. ruderalis</name>
    <dbReference type="NCBI Taxonomy" id="1480154"/>
    <lineage>
        <taxon>Eukaryota</taxon>
        <taxon>Viridiplantae</taxon>
        <taxon>Streptophyta</taxon>
        <taxon>Embryophyta</taxon>
        <taxon>Marchantiophyta</taxon>
        <taxon>Marchantiopsida</taxon>
        <taxon>Marchantiidae</taxon>
        <taxon>Marchantiales</taxon>
        <taxon>Marchantiaceae</taxon>
        <taxon>Marchantia</taxon>
    </lineage>
</organism>
<feature type="compositionally biased region" description="Basic and acidic residues" evidence="1">
    <location>
        <begin position="8"/>
        <end position="17"/>
    </location>
</feature>
<dbReference type="InterPro" id="IPR001810">
    <property type="entry name" value="F-box_dom"/>
</dbReference>
<dbReference type="PANTHER" id="PTHR31672:SF2">
    <property type="entry name" value="F-BOX DOMAIN-CONTAINING PROTEIN"/>
    <property type="match status" value="1"/>
</dbReference>
<name>A0A176VKA6_MARPO</name>
<evidence type="ECO:0000313" key="4">
    <source>
        <dbReference type="Proteomes" id="UP000077202"/>
    </source>
</evidence>
<dbReference type="EMBL" id="LVLJ01003443">
    <property type="protein sequence ID" value="OAE21389.1"/>
    <property type="molecule type" value="Genomic_DNA"/>
</dbReference>
<sequence length="482" mass="55199">MGLVSLADMERKRRKDEDEIENPPESSGGRGRSSFEHKLPIEMVEKIFSMMPFPTVLNVKRLSKYWYGRFRSPQFLLTAAKDANWPVYGPLVVSGQAMMGFHKASGTWVPFSLPKHVRYEFFPEFRCITIEGSVLCKVEKAEGVHETPFIHVVDLITGVSKQLPWQLGYMLRMEPDQLRVLREGAGSFRIFMLFHTSYDQCKHYQDVTTVLYDARTGGRTVRFQCVQASYMFHNSAFFQGKLYCLGTDHTRKRRQIWSYDLDDHKGWWAKAAWAKIHDGKVEQSSQRIIGGGIFNCGSKLVVLTILSVAVSTSIFVEVHELEAVSRRVTEWTGACRRFDREFSQLDVPRLACGFDDCIYMSFSSNPLLEPCPVWALQVKSSMDLDATSAWQPILPIVGPPAGPRSYRTEFWLKFSFEPGRQLYLLPDSESTQEPIKLEPQLQAAMKRSRFLPQSDSDQLLRPPVGGFESYVLRRKETWLGGN</sequence>
<dbReference type="InterPro" id="IPR050796">
    <property type="entry name" value="SCF_F-box_component"/>
</dbReference>
<accession>A0A176VKA6</accession>
<evidence type="ECO:0000259" key="2">
    <source>
        <dbReference type="Pfam" id="PF00646"/>
    </source>
</evidence>
<feature type="domain" description="F-box" evidence="2">
    <location>
        <begin position="38"/>
        <end position="76"/>
    </location>
</feature>
<dbReference type="Proteomes" id="UP000077202">
    <property type="component" value="Unassembled WGS sequence"/>
</dbReference>